<dbReference type="AlphaFoldDB" id="A0AAX6DVN9"/>
<accession>A0AAX6DVN9</accession>
<gene>
    <name evidence="1" type="ORF">M6B38_223610</name>
</gene>
<comment type="caution">
    <text evidence="1">The sequence shown here is derived from an EMBL/GenBank/DDBJ whole genome shotgun (WGS) entry which is preliminary data.</text>
</comment>
<evidence type="ECO:0000313" key="2">
    <source>
        <dbReference type="Proteomes" id="UP001140949"/>
    </source>
</evidence>
<protein>
    <submittedName>
        <fullName evidence="1">Uncharacterized protein</fullName>
    </submittedName>
</protein>
<dbReference type="EMBL" id="JANAVB010041620">
    <property type="protein sequence ID" value="KAJ6795882.1"/>
    <property type="molecule type" value="Genomic_DNA"/>
</dbReference>
<organism evidence="1 2">
    <name type="scientific">Iris pallida</name>
    <name type="common">Sweet iris</name>
    <dbReference type="NCBI Taxonomy" id="29817"/>
    <lineage>
        <taxon>Eukaryota</taxon>
        <taxon>Viridiplantae</taxon>
        <taxon>Streptophyta</taxon>
        <taxon>Embryophyta</taxon>
        <taxon>Tracheophyta</taxon>
        <taxon>Spermatophyta</taxon>
        <taxon>Magnoliopsida</taxon>
        <taxon>Liliopsida</taxon>
        <taxon>Asparagales</taxon>
        <taxon>Iridaceae</taxon>
        <taxon>Iridoideae</taxon>
        <taxon>Irideae</taxon>
        <taxon>Iris</taxon>
    </lineage>
</organism>
<reference evidence="1" key="2">
    <citation type="submission" date="2023-04" db="EMBL/GenBank/DDBJ databases">
        <authorList>
            <person name="Bruccoleri R.E."/>
            <person name="Oakeley E.J."/>
            <person name="Faust A.-M."/>
            <person name="Dessus-Babus S."/>
            <person name="Altorfer M."/>
            <person name="Burckhardt D."/>
            <person name="Oertli M."/>
            <person name="Naumann U."/>
            <person name="Petersen F."/>
            <person name="Wong J."/>
        </authorList>
    </citation>
    <scope>NUCLEOTIDE SEQUENCE</scope>
    <source>
        <strain evidence="1">GSM-AAB239-AS_SAM_17_03QT</strain>
        <tissue evidence="1">Leaf</tissue>
    </source>
</reference>
<evidence type="ECO:0000313" key="1">
    <source>
        <dbReference type="EMBL" id="KAJ6795882.1"/>
    </source>
</evidence>
<name>A0AAX6DVN9_IRIPA</name>
<keyword evidence="2" id="KW-1185">Reference proteome</keyword>
<dbReference type="Proteomes" id="UP001140949">
    <property type="component" value="Unassembled WGS sequence"/>
</dbReference>
<proteinExistence type="predicted"/>
<reference evidence="1" key="1">
    <citation type="journal article" date="2023" name="GigaByte">
        <title>Genome assembly of the bearded iris, Iris pallida Lam.</title>
        <authorList>
            <person name="Bruccoleri R.E."/>
            <person name="Oakeley E.J."/>
            <person name="Faust A.M.E."/>
            <person name="Altorfer M."/>
            <person name="Dessus-Babus S."/>
            <person name="Burckhardt D."/>
            <person name="Oertli M."/>
            <person name="Naumann U."/>
            <person name="Petersen F."/>
            <person name="Wong J."/>
        </authorList>
    </citation>
    <scope>NUCLEOTIDE SEQUENCE</scope>
    <source>
        <strain evidence="1">GSM-AAB239-AS_SAM_17_03QT</strain>
    </source>
</reference>
<sequence length="44" mass="4724">MRRWGFSAKEAVAGFKIGKDTMVVGATVSGVERSPRRADLDTAV</sequence>